<dbReference type="EMBL" id="JAVAIL010000001">
    <property type="protein sequence ID" value="MDP4538246.1"/>
    <property type="molecule type" value="Genomic_DNA"/>
</dbReference>
<reference evidence="2 3" key="1">
    <citation type="submission" date="2023-08" db="EMBL/GenBank/DDBJ databases">
        <title>genomic of DY56.</title>
        <authorList>
            <person name="Wang Y."/>
        </authorList>
    </citation>
    <scope>NUCLEOTIDE SEQUENCE [LARGE SCALE GENOMIC DNA]</scope>
    <source>
        <strain evidence="2 3">DY56-A-20</strain>
    </source>
</reference>
<dbReference type="InterPro" id="IPR009875">
    <property type="entry name" value="PilZ_domain"/>
</dbReference>
<evidence type="ECO:0000313" key="2">
    <source>
        <dbReference type="EMBL" id="MDP4538246.1"/>
    </source>
</evidence>
<evidence type="ECO:0000313" key="3">
    <source>
        <dbReference type="Proteomes" id="UP001235664"/>
    </source>
</evidence>
<dbReference type="Pfam" id="PF07238">
    <property type="entry name" value="PilZ"/>
    <property type="match status" value="1"/>
</dbReference>
<sequence>MDALSVDSEAGCGEAAHADQRAAKRYTSLIRAAKLVSAHGEFVCVIRDVSSQGISLRMFHDVPSDEAMGLELQNGDSFELRMVRAEGREASFTFADEVEVEQLIRENWNYPKRQLRLNLTIPLSVASLTGKSEAITFNLSQQGASIECDARFALDQTVRIQAPQMPELRAKVRWRKDNSYGLVFDNTFTLRDFAIMAAKMQCPALVRDETA</sequence>
<keyword evidence="3" id="KW-1185">Reference proteome</keyword>
<organism evidence="2 3">
    <name type="scientific">Qipengyuania benthica</name>
    <dbReference type="NCBI Taxonomy" id="3067651"/>
    <lineage>
        <taxon>Bacteria</taxon>
        <taxon>Pseudomonadati</taxon>
        <taxon>Pseudomonadota</taxon>
        <taxon>Alphaproteobacteria</taxon>
        <taxon>Sphingomonadales</taxon>
        <taxon>Erythrobacteraceae</taxon>
        <taxon>Qipengyuania</taxon>
    </lineage>
</organism>
<accession>A0ABT9H4J5</accession>
<name>A0ABT9H4J5_9SPHN</name>
<gene>
    <name evidence="2" type="ORF">Q9K01_01210</name>
</gene>
<dbReference type="RefSeq" id="WP_305928389.1">
    <property type="nucleotide sequence ID" value="NZ_JAVAIL010000001.1"/>
</dbReference>
<feature type="domain" description="PilZ" evidence="1">
    <location>
        <begin position="114"/>
        <end position="186"/>
    </location>
</feature>
<dbReference type="SUPFAM" id="SSF141371">
    <property type="entry name" value="PilZ domain-like"/>
    <property type="match status" value="1"/>
</dbReference>
<evidence type="ECO:0000259" key="1">
    <source>
        <dbReference type="Pfam" id="PF07238"/>
    </source>
</evidence>
<dbReference type="Proteomes" id="UP001235664">
    <property type="component" value="Unassembled WGS sequence"/>
</dbReference>
<proteinExistence type="predicted"/>
<protein>
    <submittedName>
        <fullName evidence="2">PilZ domain-containing protein</fullName>
    </submittedName>
</protein>
<comment type="caution">
    <text evidence="2">The sequence shown here is derived from an EMBL/GenBank/DDBJ whole genome shotgun (WGS) entry which is preliminary data.</text>
</comment>